<keyword evidence="3" id="KW-1185">Reference proteome</keyword>
<proteinExistence type="predicted"/>
<comment type="caution">
    <text evidence="2">The sequence shown here is derived from an EMBL/GenBank/DDBJ whole genome shotgun (WGS) entry which is preliminary data.</text>
</comment>
<organism evidence="2 3">
    <name type="scientific">Mycena sanguinolenta</name>
    <dbReference type="NCBI Taxonomy" id="230812"/>
    <lineage>
        <taxon>Eukaryota</taxon>
        <taxon>Fungi</taxon>
        <taxon>Dikarya</taxon>
        <taxon>Basidiomycota</taxon>
        <taxon>Agaricomycotina</taxon>
        <taxon>Agaricomycetes</taxon>
        <taxon>Agaricomycetidae</taxon>
        <taxon>Agaricales</taxon>
        <taxon>Marasmiineae</taxon>
        <taxon>Mycenaceae</taxon>
        <taxon>Mycena</taxon>
    </lineage>
</organism>
<evidence type="ECO:0000313" key="3">
    <source>
        <dbReference type="Proteomes" id="UP000623467"/>
    </source>
</evidence>
<reference evidence="2" key="1">
    <citation type="submission" date="2020-05" db="EMBL/GenBank/DDBJ databases">
        <title>Mycena genomes resolve the evolution of fungal bioluminescence.</title>
        <authorList>
            <person name="Tsai I.J."/>
        </authorList>
    </citation>
    <scope>NUCLEOTIDE SEQUENCE</scope>
    <source>
        <strain evidence="2">160909Yilan</strain>
    </source>
</reference>
<name>A0A8H6X1R5_9AGAR</name>
<protein>
    <submittedName>
        <fullName evidence="2">Uncharacterized protein</fullName>
    </submittedName>
</protein>
<feature type="region of interest" description="Disordered" evidence="1">
    <location>
        <begin position="147"/>
        <end position="182"/>
    </location>
</feature>
<evidence type="ECO:0000313" key="2">
    <source>
        <dbReference type="EMBL" id="KAF7332807.1"/>
    </source>
</evidence>
<dbReference type="AlphaFoldDB" id="A0A8H6X1R5"/>
<evidence type="ECO:0000256" key="1">
    <source>
        <dbReference type="SAM" id="MobiDB-lite"/>
    </source>
</evidence>
<sequence length="268" mass="29028">MTHDATTATQTPTRCRCTRTFAPRPKRRRSTLRVPTHISLWGFDFIEDRRGKEDEGTGGAGAGTRRCTVPCLLQLLGAGREGGAAGNAASNDAAQTTCSPARPSTAPRTQLKDVISADFTRRGGLPLQGLNICLCILFPRRTLTRPLNDNPNPNAKSIAYEKARRPPPACRKARKSSPPRRPIITTYTRHVDDDGSAPCDDDFWTGISVSALVSVPPRDALAHLQAAAHHQAVDDEEAADFDCPARWAGDRRAARGRVVDVESEVDGV</sequence>
<accession>A0A8H6X1R5</accession>
<feature type="region of interest" description="Disordered" evidence="1">
    <location>
        <begin position="82"/>
        <end position="108"/>
    </location>
</feature>
<dbReference type="Proteomes" id="UP000623467">
    <property type="component" value="Unassembled WGS sequence"/>
</dbReference>
<dbReference type="EMBL" id="JACAZH010000059">
    <property type="protein sequence ID" value="KAF7332807.1"/>
    <property type="molecule type" value="Genomic_DNA"/>
</dbReference>
<gene>
    <name evidence="2" type="ORF">MSAN_02431900</name>
</gene>